<protein>
    <recommendedName>
        <fullName evidence="4">Cytochrome c domain-containing protein</fullName>
    </recommendedName>
</protein>
<organism evidence="5">
    <name type="scientific">hydrothermal vent metagenome</name>
    <dbReference type="NCBI Taxonomy" id="652676"/>
    <lineage>
        <taxon>unclassified sequences</taxon>
        <taxon>metagenomes</taxon>
        <taxon>ecological metagenomes</taxon>
    </lineage>
</organism>
<evidence type="ECO:0000256" key="1">
    <source>
        <dbReference type="ARBA" id="ARBA00022617"/>
    </source>
</evidence>
<gene>
    <name evidence="5" type="ORF">MNBD_ALPHA01-858</name>
</gene>
<dbReference type="AlphaFoldDB" id="A0A3B0S2U3"/>
<accession>A0A3B0S2U3</accession>
<keyword evidence="1" id="KW-0349">Heme</keyword>
<sequence>MIFSSLQKAGAGVALVTIVVMAYSAHAGDGVAADIEKGAEIYAGTCIACHGENGKGGDIPGVPDFTSPKGPLGKPDAVLFDHILNGFQSPGSDFEMPELGGNEDMTEQDIINVMAYLRAKFQSRK</sequence>
<dbReference type="PROSITE" id="PS51007">
    <property type="entry name" value="CYTC"/>
    <property type="match status" value="1"/>
</dbReference>
<evidence type="ECO:0000256" key="3">
    <source>
        <dbReference type="ARBA" id="ARBA00023004"/>
    </source>
</evidence>
<evidence type="ECO:0000313" key="5">
    <source>
        <dbReference type="EMBL" id="VAW00565.1"/>
    </source>
</evidence>
<evidence type="ECO:0000256" key="2">
    <source>
        <dbReference type="ARBA" id="ARBA00022723"/>
    </source>
</evidence>
<dbReference type="GO" id="GO:0009055">
    <property type="term" value="F:electron transfer activity"/>
    <property type="evidence" value="ECO:0007669"/>
    <property type="project" value="InterPro"/>
</dbReference>
<proteinExistence type="predicted"/>
<dbReference type="Gene3D" id="1.10.760.10">
    <property type="entry name" value="Cytochrome c-like domain"/>
    <property type="match status" value="1"/>
</dbReference>
<evidence type="ECO:0000259" key="4">
    <source>
        <dbReference type="PROSITE" id="PS51007"/>
    </source>
</evidence>
<dbReference type="GO" id="GO:0020037">
    <property type="term" value="F:heme binding"/>
    <property type="evidence" value="ECO:0007669"/>
    <property type="project" value="InterPro"/>
</dbReference>
<feature type="domain" description="Cytochrome c" evidence="4">
    <location>
        <begin position="33"/>
        <end position="121"/>
    </location>
</feature>
<dbReference type="SUPFAM" id="SSF46626">
    <property type="entry name" value="Cytochrome c"/>
    <property type="match status" value="1"/>
</dbReference>
<dbReference type="InterPro" id="IPR036909">
    <property type="entry name" value="Cyt_c-like_dom_sf"/>
</dbReference>
<dbReference type="EMBL" id="UOEJ01000135">
    <property type="protein sequence ID" value="VAW00565.1"/>
    <property type="molecule type" value="Genomic_DNA"/>
</dbReference>
<keyword evidence="2" id="KW-0479">Metal-binding</keyword>
<reference evidence="5" key="1">
    <citation type="submission" date="2018-06" db="EMBL/GenBank/DDBJ databases">
        <authorList>
            <person name="Zhirakovskaya E."/>
        </authorList>
    </citation>
    <scope>NUCLEOTIDE SEQUENCE</scope>
</reference>
<dbReference type="Pfam" id="PF13442">
    <property type="entry name" value="Cytochrome_CBB3"/>
    <property type="match status" value="1"/>
</dbReference>
<dbReference type="InterPro" id="IPR009056">
    <property type="entry name" value="Cyt_c-like_dom"/>
</dbReference>
<keyword evidence="3" id="KW-0408">Iron</keyword>
<name>A0A3B0S2U3_9ZZZZ</name>
<dbReference type="GO" id="GO:0046872">
    <property type="term" value="F:metal ion binding"/>
    <property type="evidence" value="ECO:0007669"/>
    <property type="project" value="UniProtKB-KW"/>
</dbReference>